<dbReference type="PANTHER" id="PTHR43394">
    <property type="entry name" value="ATP-DEPENDENT PERMEASE MDL1, MITOCHONDRIAL"/>
    <property type="match status" value="1"/>
</dbReference>
<dbReference type="SUPFAM" id="SSF52540">
    <property type="entry name" value="P-loop containing nucleoside triphosphate hydrolases"/>
    <property type="match status" value="1"/>
</dbReference>
<feature type="domain" description="ABC transporter" evidence="8">
    <location>
        <begin position="332"/>
        <end position="567"/>
    </location>
</feature>
<dbReference type="CDD" id="cd07346">
    <property type="entry name" value="ABC_6TM_exporters"/>
    <property type="match status" value="1"/>
</dbReference>
<dbReference type="OrthoDB" id="9761126at2"/>
<feature type="transmembrane region" description="Helical" evidence="7">
    <location>
        <begin position="155"/>
        <end position="174"/>
    </location>
</feature>
<keyword evidence="3" id="KW-0547">Nucleotide-binding</keyword>
<dbReference type="Pfam" id="PF00664">
    <property type="entry name" value="ABC_membrane"/>
    <property type="match status" value="1"/>
</dbReference>
<dbReference type="PROSITE" id="PS00211">
    <property type="entry name" value="ABC_TRANSPORTER_1"/>
    <property type="match status" value="1"/>
</dbReference>
<dbReference type="Pfam" id="PF00005">
    <property type="entry name" value="ABC_tran"/>
    <property type="match status" value="1"/>
</dbReference>
<dbReference type="Gene3D" id="1.20.1560.10">
    <property type="entry name" value="ABC transporter type 1, transmembrane domain"/>
    <property type="match status" value="1"/>
</dbReference>
<evidence type="ECO:0000313" key="10">
    <source>
        <dbReference type="EMBL" id="EEF61106.1"/>
    </source>
</evidence>
<evidence type="ECO:0000256" key="1">
    <source>
        <dbReference type="ARBA" id="ARBA00004651"/>
    </source>
</evidence>
<dbReference type="InterPro" id="IPR003439">
    <property type="entry name" value="ABC_transporter-like_ATP-bd"/>
</dbReference>
<dbReference type="GO" id="GO:0016887">
    <property type="term" value="F:ATP hydrolysis activity"/>
    <property type="evidence" value="ECO:0007669"/>
    <property type="project" value="InterPro"/>
</dbReference>
<comment type="subcellular location">
    <subcellularLocation>
        <location evidence="1">Cell membrane</location>
        <topology evidence="1">Multi-pass membrane protein</topology>
    </subcellularLocation>
</comment>
<dbReference type="PANTHER" id="PTHR43394:SF1">
    <property type="entry name" value="ATP-BINDING CASSETTE SUB-FAMILY B MEMBER 10, MITOCHONDRIAL"/>
    <property type="match status" value="1"/>
</dbReference>
<evidence type="ECO:0000256" key="5">
    <source>
        <dbReference type="ARBA" id="ARBA00022989"/>
    </source>
</evidence>
<organism evidence="10 11">
    <name type="scientific">Pedosphaera parvula (strain Ellin514)</name>
    <dbReference type="NCBI Taxonomy" id="320771"/>
    <lineage>
        <taxon>Bacteria</taxon>
        <taxon>Pseudomonadati</taxon>
        <taxon>Verrucomicrobiota</taxon>
        <taxon>Pedosphaerae</taxon>
        <taxon>Pedosphaerales</taxon>
        <taxon>Pedosphaeraceae</taxon>
        <taxon>Pedosphaera</taxon>
    </lineage>
</organism>
<feature type="transmembrane region" description="Helical" evidence="7">
    <location>
        <begin position="123"/>
        <end position="149"/>
    </location>
</feature>
<dbReference type="InterPro" id="IPR003593">
    <property type="entry name" value="AAA+_ATPase"/>
</dbReference>
<dbReference type="InterPro" id="IPR039421">
    <property type="entry name" value="Type_1_exporter"/>
</dbReference>
<dbReference type="InterPro" id="IPR027417">
    <property type="entry name" value="P-loop_NTPase"/>
</dbReference>
<accession>B9XGQ5</accession>
<dbReference type="EMBL" id="ABOX02000012">
    <property type="protein sequence ID" value="EEF61106.1"/>
    <property type="molecule type" value="Genomic_DNA"/>
</dbReference>
<dbReference type="AlphaFoldDB" id="B9XGQ5"/>
<evidence type="ECO:0000313" key="11">
    <source>
        <dbReference type="Proteomes" id="UP000003688"/>
    </source>
</evidence>
<dbReference type="STRING" id="320771.Cflav_PD3823"/>
<dbReference type="FunFam" id="3.40.50.300:FF:000218">
    <property type="entry name" value="Multidrug ABC transporter ATP-binding protein"/>
    <property type="match status" value="1"/>
</dbReference>
<evidence type="ECO:0000256" key="2">
    <source>
        <dbReference type="ARBA" id="ARBA00022692"/>
    </source>
</evidence>
<dbReference type="SUPFAM" id="SSF90123">
    <property type="entry name" value="ABC transporter transmembrane region"/>
    <property type="match status" value="1"/>
</dbReference>
<dbReference type="Proteomes" id="UP000003688">
    <property type="component" value="Unassembled WGS sequence"/>
</dbReference>
<dbReference type="GO" id="GO:0015421">
    <property type="term" value="F:ABC-type oligopeptide transporter activity"/>
    <property type="evidence" value="ECO:0007669"/>
    <property type="project" value="TreeGrafter"/>
</dbReference>
<evidence type="ECO:0000259" key="9">
    <source>
        <dbReference type="PROSITE" id="PS50929"/>
    </source>
</evidence>
<keyword evidence="4" id="KW-0067">ATP-binding</keyword>
<dbReference type="InterPro" id="IPR036640">
    <property type="entry name" value="ABC1_TM_sf"/>
</dbReference>
<name>B9XGQ5_PEDPL</name>
<keyword evidence="11" id="KW-1185">Reference proteome</keyword>
<evidence type="ECO:0000256" key="6">
    <source>
        <dbReference type="ARBA" id="ARBA00023136"/>
    </source>
</evidence>
<evidence type="ECO:0000256" key="7">
    <source>
        <dbReference type="SAM" id="Phobius"/>
    </source>
</evidence>
<dbReference type="PROSITE" id="PS50929">
    <property type="entry name" value="ABC_TM1F"/>
    <property type="match status" value="1"/>
</dbReference>
<dbReference type="GO" id="GO:0005524">
    <property type="term" value="F:ATP binding"/>
    <property type="evidence" value="ECO:0007669"/>
    <property type="project" value="UniProtKB-KW"/>
</dbReference>
<feature type="transmembrane region" description="Helical" evidence="7">
    <location>
        <begin position="46"/>
        <end position="65"/>
    </location>
</feature>
<proteinExistence type="predicted"/>
<dbReference type="SMART" id="SM00382">
    <property type="entry name" value="AAA"/>
    <property type="match status" value="1"/>
</dbReference>
<evidence type="ECO:0000259" key="8">
    <source>
        <dbReference type="PROSITE" id="PS50893"/>
    </source>
</evidence>
<reference evidence="10 11" key="1">
    <citation type="journal article" date="2011" name="J. Bacteriol.">
        <title>Genome sequence of 'Pedosphaera parvula' Ellin514, an aerobic Verrucomicrobial isolate from pasture soil.</title>
        <authorList>
            <person name="Kant R."/>
            <person name="van Passel M.W."/>
            <person name="Sangwan P."/>
            <person name="Palva A."/>
            <person name="Lucas S."/>
            <person name="Copeland A."/>
            <person name="Lapidus A."/>
            <person name="Glavina Del Rio T."/>
            <person name="Dalin E."/>
            <person name="Tice H."/>
            <person name="Bruce D."/>
            <person name="Goodwin L."/>
            <person name="Pitluck S."/>
            <person name="Chertkov O."/>
            <person name="Larimer F.W."/>
            <person name="Land M.L."/>
            <person name="Hauser L."/>
            <person name="Brettin T.S."/>
            <person name="Detter J.C."/>
            <person name="Han S."/>
            <person name="de Vos W.M."/>
            <person name="Janssen P.H."/>
            <person name="Smidt H."/>
        </authorList>
    </citation>
    <scope>NUCLEOTIDE SEQUENCE [LARGE SCALE GENOMIC DNA]</scope>
    <source>
        <strain evidence="10 11">Ellin514</strain>
    </source>
</reference>
<gene>
    <name evidence="10" type="ORF">Cflav_PD3823</name>
</gene>
<evidence type="ECO:0000256" key="4">
    <source>
        <dbReference type="ARBA" id="ARBA00022840"/>
    </source>
</evidence>
<keyword evidence="5 7" id="KW-1133">Transmembrane helix</keyword>
<dbReference type="InterPro" id="IPR011527">
    <property type="entry name" value="ABC1_TM_dom"/>
</dbReference>
<keyword evidence="6 7" id="KW-0472">Membrane</keyword>
<feature type="domain" description="ABC transmembrane type-1" evidence="9">
    <location>
        <begin position="16"/>
        <end position="298"/>
    </location>
</feature>
<dbReference type="PROSITE" id="PS50893">
    <property type="entry name" value="ABC_TRANSPORTER_2"/>
    <property type="match status" value="1"/>
</dbReference>
<comment type="caution">
    <text evidence="10">The sequence shown here is derived from an EMBL/GenBank/DDBJ whole genome shotgun (WGS) entry which is preliminary data.</text>
</comment>
<protein>
    <submittedName>
        <fullName evidence="10">ABC transporter related-protein</fullName>
    </submittedName>
</protein>
<evidence type="ECO:0000256" key="3">
    <source>
        <dbReference type="ARBA" id="ARBA00022741"/>
    </source>
</evidence>
<dbReference type="GO" id="GO:0005886">
    <property type="term" value="C:plasma membrane"/>
    <property type="evidence" value="ECO:0007669"/>
    <property type="project" value="UniProtKB-SubCell"/>
</dbReference>
<keyword evidence="2 7" id="KW-0812">Transmembrane</keyword>
<dbReference type="Gene3D" id="3.40.50.300">
    <property type="entry name" value="P-loop containing nucleotide triphosphate hydrolases"/>
    <property type="match status" value="1"/>
</dbReference>
<sequence precursor="true">MRRALKLAFPFRKAVLGILLLTLLVAVINAIEPLVLRYIFDNLTTHQLMRSLMIGIGGLVGLGIFREIATAFSNQMTWHCRLGLHYNLLDSTVERLHRMPLSFHRKEGVGAIMTKLDRSIQGFVGAVSQILFNIFPAVLYLLISLVIMFYLNWKLALLVLAFLPLPAAIAAFAGPEQNRRERRLLDRWSRIYSRFNEVLSGIVTVRSFSMEEAEKRRFLEDVHEANQIVVRGVGIDAGVGAATNLVVTAARIAAVAFGGMLIVQGKLTVGTLIAFLGYVGGLFGPVQGLTGIYQTIQKAYVSLDEIFSILDEQEHLGDAINAREVIHVQGEVIFKGVHFRYEEASRPLLRGIDLVVKSGETLAIVGPSGSGKTTLMALLMRFYDPDEGAIYLDGEDLRKLKQRSLRTNIGTVLQDPLLFNDTVRNNIAYGRPEASLAEIEAAAKAANAHDFISHLPEGYETMVGERGSRLSVGERQRITIARALIKNPPILVLDEATSSLDAESEALVQEALNRLMKERTTFVIAHRLSTVVNANRIIVLKHGLVVESGTHAELMKLGGYYAALVKRQTGGLIHNEGEWSQSLATKT</sequence>
<dbReference type="RefSeq" id="WP_007415001.1">
    <property type="nucleotide sequence ID" value="NZ_ABOX02000012.1"/>
</dbReference>
<dbReference type="InterPro" id="IPR017871">
    <property type="entry name" value="ABC_transporter-like_CS"/>
</dbReference>